<sequence length="165" mass="18185">MGVYVFEAKKMPFDTISEEFAKPAFAILSNGETVEESSLRERHTLYERCLLVAVWAVLQEQNPKASVDLALKIVGQLDELDEAFDRSKEARGDADYAALNTNSGLTAEEQLMNALFQERFGHDFLPVDDAVATSNEIDIAMCFDESGSSIGLGTAKVFGTHGYHK</sequence>
<gene>
    <name evidence="1" type="ORF">ADEAN_000804100</name>
</gene>
<evidence type="ECO:0000313" key="2">
    <source>
        <dbReference type="Proteomes" id="UP000515908"/>
    </source>
</evidence>
<protein>
    <submittedName>
        <fullName evidence="1">Uncharacterized protein</fullName>
    </submittedName>
</protein>
<accession>A0A7G2CM71</accession>
<evidence type="ECO:0000313" key="1">
    <source>
        <dbReference type="EMBL" id="CAD2220519.1"/>
    </source>
</evidence>
<dbReference type="Proteomes" id="UP000515908">
    <property type="component" value="Chromosome 17"/>
</dbReference>
<dbReference type="VEuPathDB" id="TriTrypDB:ADEAN_000804100"/>
<dbReference type="AlphaFoldDB" id="A0A7G2CM71"/>
<proteinExistence type="predicted"/>
<keyword evidence="2" id="KW-1185">Reference proteome</keyword>
<name>A0A7G2CM71_9TRYP</name>
<reference evidence="1 2" key="1">
    <citation type="submission" date="2020-08" db="EMBL/GenBank/DDBJ databases">
        <authorList>
            <person name="Newling K."/>
            <person name="Davey J."/>
            <person name="Forrester S."/>
        </authorList>
    </citation>
    <scope>NUCLEOTIDE SEQUENCE [LARGE SCALE GENOMIC DNA]</scope>
    <source>
        <strain evidence="2">Crithidia deanei Carvalho (ATCC PRA-265)</strain>
    </source>
</reference>
<organism evidence="1 2">
    <name type="scientific">Angomonas deanei</name>
    <dbReference type="NCBI Taxonomy" id="59799"/>
    <lineage>
        <taxon>Eukaryota</taxon>
        <taxon>Discoba</taxon>
        <taxon>Euglenozoa</taxon>
        <taxon>Kinetoplastea</taxon>
        <taxon>Metakinetoplastina</taxon>
        <taxon>Trypanosomatida</taxon>
        <taxon>Trypanosomatidae</taxon>
        <taxon>Strigomonadinae</taxon>
        <taxon>Angomonas</taxon>
    </lineage>
</organism>
<dbReference type="EMBL" id="LR877161">
    <property type="protein sequence ID" value="CAD2220519.1"/>
    <property type="molecule type" value="Genomic_DNA"/>
</dbReference>